<dbReference type="InterPro" id="IPR029062">
    <property type="entry name" value="Class_I_gatase-like"/>
</dbReference>
<evidence type="ECO:0000313" key="10">
    <source>
        <dbReference type="EMBL" id="GAA4332729.1"/>
    </source>
</evidence>
<comment type="catalytic activity">
    <reaction evidence="8">
        <text>L-glutamine + H2O = L-glutamate + NH4(+)</text>
        <dbReference type="Rhea" id="RHEA:15889"/>
        <dbReference type="ChEBI" id="CHEBI:15377"/>
        <dbReference type="ChEBI" id="CHEBI:28938"/>
        <dbReference type="ChEBI" id="CHEBI:29985"/>
        <dbReference type="ChEBI" id="CHEBI:58359"/>
    </reaction>
</comment>
<feature type="binding site" evidence="8">
    <location>
        <position position="316"/>
    </location>
    <ligand>
        <name>L-glutamine</name>
        <dbReference type="ChEBI" id="CHEBI:58359"/>
    </ligand>
</feature>
<feature type="binding site" evidence="8">
    <location>
        <position position="243"/>
    </location>
    <ligand>
        <name>L-glutamine</name>
        <dbReference type="ChEBI" id="CHEBI:58359"/>
    </ligand>
</feature>
<feature type="binding site" evidence="8">
    <location>
        <position position="245"/>
    </location>
    <ligand>
        <name>L-glutamine</name>
        <dbReference type="ChEBI" id="CHEBI:58359"/>
    </ligand>
</feature>
<feature type="binding site" evidence="8">
    <location>
        <position position="272"/>
    </location>
    <ligand>
        <name>L-glutamine</name>
        <dbReference type="ChEBI" id="CHEBI:58359"/>
    </ligand>
</feature>
<dbReference type="CDD" id="cd01744">
    <property type="entry name" value="GATase1_CPSase"/>
    <property type="match status" value="1"/>
</dbReference>
<evidence type="ECO:0000256" key="8">
    <source>
        <dbReference type="HAMAP-Rule" id="MF_01209"/>
    </source>
</evidence>
<name>A0ABP8H0T4_9BURK</name>
<dbReference type="InterPro" id="IPR035686">
    <property type="entry name" value="CPSase_GATase1"/>
</dbReference>
<dbReference type="PANTHER" id="PTHR43418:SF7">
    <property type="entry name" value="CARBAMOYL-PHOSPHATE SYNTHASE SMALL CHAIN"/>
    <property type="match status" value="1"/>
</dbReference>
<dbReference type="PROSITE" id="PS51273">
    <property type="entry name" value="GATASE_TYPE_1"/>
    <property type="match status" value="1"/>
</dbReference>
<evidence type="ECO:0000259" key="9">
    <source>
        <dbReference type="SMART" id="SM01097"/>
    </source>
</evidence>
<dbReference type="InterPro" id="IPR002474">
    <property type="entry name" value="CarbamoylP_synth_ssu_N"/>
</dbReference>
<evidence type="ECO:0000256" key="6">
    <source>
        <dbReference type="ARBA" id="ARBA00022962"/>
    </source>
</evidence>
<dbReference type="PRINTS" id="PR00096">
    <property type="entry name" value="GATASE"/>
</dbReference>
<feature type="active site" evidence="8">
    <location>
        <position position="355"/>
    </location>
</feature>
<keyword evidence="11" id="KW-1185">Reference proteome</keyword>
<dbReference type="InterPro" id="IPR036480">
    <property type="entry name" value="CarbP_synth_ssu_N_sf"/>
</dbReference>
<feature type="binding site" evidence="8">
    <location>
        <position position="275"/>
    </location>
    <ligand>
        <name>L-glutamine</name>
        <dbReference type="ChEBI" id="CHEBI:58359"/>
    </ligand>
</feature>
<evidence type="ECO:0000256" key="3">
    <source>
        <dbReference type="ARBA" id="ARBA00022598"/>
    </source>
</evidence>
<comment type="catalytic activity">
    <reaction evidence="7 8">
        <text>hydrogencarbonate + L-glutamine + 2 ATP + H2O = carbamoyl phosphate + L-glutamate + 2 ADP + phosphate + 2 H(+)</text>
        <dbReference type="Rhea" id="RHEA:18633"/>
        <dbReference type="ChEBI" id="CHEBI:15377"/>
        <dbReference type="ChEBI" id="CHEBI:15378"/>
        <dbReference type="ChEBI" id="CHEBI:17544"/>
        <dbReference type="ChEBI" id="CHEBI:29985"/>
        <dbReference type="ChEBI" id="CHEBI:30616"/>
        <dbReference type="ChEBI" id="CHEBI:43474"/>
        <dbReference type="ChEBI" id="CHEBI:58228"/>
        <dbReference type="ChEBI" id="CHEBI:58359"/>
        <dbReference type="ChEBI" id="CHEBI:456216"/>
        <dbReference type="EC" id="6.3.5.5"/>
    </reaction>
</comment>
<evidence type="ECO:0000256" key="2">
    <source>
        <dbReference type="ARBA" id="ARBA00007800"/>
    </source>
</evidence>
<feature type="active site" evidence="8">
    <location>
        <position position="357"/>
    </location>
</feature>
<dbReference type="Gene3D" id="3.50.30.20">
    <property type="entry name" value="Carbamoyl-phosphate synthase small subunit, N-terminal domain"/>
    <property type="match status" value="1"/>
</dbReference>
<keyword evidence="8" id="KW-0055">Arginine biosynthesis</keyword>
<evidence type="ECO:0000256" key="4">
    <source>
        <dbReference type="ARBA" id="ARBA00022741"/>
    </source>
</evidence>
<dbReference type="NCBIfam" id="NF009475">
    <property type="entry name" value="PRK12838.1"/>
    <property type="match status" value="1"/>
</dbReference>
<dbReference type="Pfam" id="PF00117">
    <property type="entry name" value="GATase"/>
    <property type="match status" value="1"/>
</dbReference>
<dbReference type="PRINTS" id="PR00099">
    <property type="entry name" value="CPSGATASE"/>
</dbReference>
<dbReference type="Pfam" id="PF00988">
    <property type="entry name" value="CPSase_sm_chain"/>
    <property type="match status" value="1"/>
</dbReference>
<comment type="caution">
    <text evidence="10">The sequence shown here is derived from an EMBL/GenBank/DDBJ whole genome shotgun (WGS) entry which is preliminary data.</text>
</comment>
<dbReference type="InterPro" id="IPR050472">
    <property type="entry name" value="Anth_synth/Amidotransfase"/>
</dbReference>
<dbReference type="PANTHER" id="PTHR43418">
    <property type="entry name" value="MULTIFUNCTIONAL TRYPTOPHAN BIOSYNTHESIS PROTEIN-RELATED"/>
    <property type="match status" value="1"/>
</dbReference>
<keyword evidence="8" id="KW-0028">Amino-acid biosynthesis</keyword>
<dbReference type="Gene3D" id="3.40.50.880">
    <property type="match status" value="1"/>
</dbReference>
<dbReference type="HAMAP" id="MF_01209">
    <property type="entry name" value="CPSase_S_chain"/>
    <property type="match status" value="1"/>
</dbReference>
<feature type="binding site" evidence="8">
    <location>
        <position position="313"/>
    </location>
    <ligand>
        <name>L-glutamine</name>
        <dbReference type="ChEBI" id="CHEBI:58359"/>
    </ligand>
</feature>
<comment type="subunit">
    <text evidence="8">Composed of two chains; the small (or glutamine) chain promotes the hydrolysis of glutamine to ammonia, which is used by the large (or ammonia) chain to synthesize carbamoyl phosphate. Tetramer of heterodimers (alpha,beta)4.</text>
</comment>
<comment type="pathway">
    <text evidence="8">Pyrimidine metabolism; UMP biosynthesis via de novo pathway; (S)-dihydroorotate from bicarbonate: step 1/3.</text>
</comment>
<evidence type="ECO:0000256" key="5">
    <source>
        <dbReference type="ARBA" id="ARBA00022840"/>
    </source>
</evidence>
<protein>
    <recommendedName>
        <fullName evidence="8">Carbamoyl phosphate synthase small chain</fullName>
        <ecNumber evidence="8">6.3.5.5</ecNumber>
    </recommendedName>
    <alternativeName>
        <fullName evidence="8">Carbamoyl phosphate synthetase glutamine chain</fullName>
    </alternativeName>
</protein>
<comment type="function">
    <text evidence="8">Small subunit of the glutamine-dependent carbamoyl phosphate synthetase (CPSase). CPSase catalyzes the formation of carbamoyl phosphate from the ammonia moiety of glutamine, carbonate, and phosphate donated by ATP, constituting the first step of 2 biosynthetic pathways, one leading to arginine and/or urea and the other to pyrimidine nucleotides. The small subunit (glutamine amidotransferase) binds and cleaves glutamine to supply the large subunit with the substrate ammonia.</text>
</comment>
<feature type="region of interest" description="CPSase" evidence="8">
    <location>
        <begin position="1"/>
        <end position="194"/>
    </location>
</feature>
<accession>A0ABP8H0T4</accession>
<keyword evidence="3 8" id="KW-0436">Ligase</keyword>
<feature type="active site" description="Nucleophile" evidence="8">
    <location>
        <position position="271"/>
    </location>
</feature>
<keyword evidence="6 8" id="KW-0315">Glutamine amidotransferase</keyword>
<proteinExistence type="inferred from homology"/>
<evidence type="ECO:0000256" key="7">
    <source>
        <dbReference type="ARBA" id="ARBA00048816"/>
    </source>
</evidence>
<evidence type="ECO:0000313" key="11">
    <source>
        <dbReference type="Proteomes" id="UP001501671"/>
    </source>
</evidence>
<reference evidence="11" key="1">
    <citation type="journal article" date="2019" name="Int. J. Syst. Evol. Microbiol.">
        <title>The Global Catalogue of Microorganisms (GCM) 10K type strain sequencing project: providing services to taxonomists for standard genome sequencing and annotation.</title>
        <authorList>
            <consortium name="The Broad Institute Genomics Platform"/>
            <consortium name="The Broad Institute Genome Sequencing Center for Infectious Disease"/>
            <person name="Wu L."/>
            <person name="Ma J."/>
        </authorList>
    </citation>
    <scope>NUCLEOTIDE SEQUENCE [LARGE SCALE GENOMIC DNA]</scope>
    <source>
        <strain evidence="11">JCM 17666</strain>
    </source>
</reference>
<dbReference type="EC" id="6.3.5.5" evidence="8"/>
<dbReference type="NCBIfam" id="TIGR01368">
    <property type="entry name" value="CPSaseIIsmall"/>
    <property type="match status" value="1"/>
</dbReference>
<dbReference type="RefSeq" id="WP_345249489.1">
    <property type="nucleotide sequence ID" value="NZ_BAABFO010000009.1"/>
</dbReference>
<dbReference type="SMART" id="SM01097">
    <property type="entry name" value="CPSase_sm_chain"/>
    <property type="match status" value="1"/>
</dbReference>
<dbReference type="SUPFAM" id="SSF52317">
    <property type="entry name" value="Class I glutamine amidotransferase-like"/>
    <property type="match status" value="1"/>
</dbReference>
<comment type="pathway">
    <text evidence="1 8">Amino-acid biosynthesis; L-arginine biosynthesis; carbamoyl phosphate from bicarbonate: step 1/1.</text>
</comment>
<organism evidence="10 11">
    <name type="scientific">Pigmentiphaga soli</name>
    <dbReference type="NCBI Taxonomy" id="1007095"/>
    <lineage>
        <taxon>Bacteria</taxon>
        <taxon>Pseudomonadati</taxon>
        <taxon>Pseudomonadota</taxon>
        <taxon>Betaproteobacteria</taxon>
        <taxon>Burkholderiales</taxon>
        <taxon>Alcaligenaceae</taxon>
        <taxon>Pigmentiphaga</taxon>
    </lineage>
</organism>
<feature type="domain" description="Carbamoyl-phosphate synthase small subunit N-terminal" evidence="9">
    <location>
        <begin position="10"/>
        <end position="140"/>
    </location>
</feature>
<dbReference type="Proteomes" id="UP001501671">
    <property type="component" value="Unassembled WGS sequence"/>
</dbReference>
<dbReference type="EMBL" id="BAABFO010000009">
    <property type="protein sequence ID" value="GAA4332729.1"/>
    <property type="molecule type" value="Genomic_DNA"/>
</dbReference>
<sequence length="380" mass="40733">MLPSLFPETTPAILALADGTVFRGASIGAPGHTVGEVVFNTAITGYQEILTDPSYNRQIVTLTYPHIGNTGVNDEDDEAGMIHAAGLVVRDYSPIVSNFRARRSLSEALRAQGVVGISGIDTRKLTRVLREKGAQGGCILVGDDADQALRLARGFPGMAGLDLAKVVSAKDRYEWTDGVWHLGAGHGSPDTSRFHVVAYDYGVKRNILRLLAEQGCRVTVVPAQTPAADVLALNPDGVFLANGPGDPEPCDYAVEATRVFLERRIPVFGICLGHQILGLAVGGRTLKMKFGHHGANHPVQDTATGRVFITSQNHGFAVDPATLPATARVTHVSLFDGSLQGFELTDRPAFCFQGHPEASPGPHDIVLLFQRFAKLMQDKK</sequence>
<gene>
    <name evidence="8 10" type="primary">carA</name>
    <name evidence="10" type="ORF">GCM10023144_23110</name>
</gene>
<feature type="binding site" evidence="8">
    <location>
        <position position="315"/>
    </location>
    <ligand>
        <name>L-glutamine</name>
        <dbReference type="ChEBI" id="CHEBI:58359"/>
    </ligand>
</feature>
<comment type="similarity">
    <text evidence="2 8">Belongs to the CarA family.</text>
</comment>
<evidence type="ECO:0000256" key="1">
    <source>
        <dbReference type="ARBA" id="ARBA00005077"/>
    </source>
</evidence>
<keyword evidence="8" id="KW-0665">Pyrimidine biosynthesis</keyword>
<dbReference type="InterPro" id="IPR006274">
    <property type="entry name" value="CarbamoylP_synth_ssu"/>
</dbReference>
<dbReference type="InterPro" id="IPR017926">
    <property type="entry name" value="GATASE"/>
</dbReference>
<keyword evidence="5 8" id="KW-0067">ATP-binding</keyword>
<feature type="binding site" evidence="8">
    <location>
        <position position="54"/>
    </location>
    <ligand>
        <name>L-glutamine</name>
        <dbReference type="ChEBI" id="CHEBI:58359"/>
    </ligand>
</feature>
<dbReference type="SUPFAM" id="SSF52021">
    <property type="entry name" value="Carbamoyl phosphate synthetase, small subunit N-terminal domain"/>
    <property type="match status" value="1"/>
</dbReference>
<keyword evidence="4 8" id="KW-0547">Nucleotide-binding</keyword>